<dbReference type="AlphaFoldDB" id="A0A9W8I1J5"/>
<protein>
    <submittedName>
        <fullName evidence="2">Uncharacterized protein</fullName>
    </submittedName>
</protein>
<feature type="region of interest" description="Disordered" evidence="1">
    <location>
        <begin position="400"/>
        <end position="432"/>
    </location>
</feature>
<dbReference type="Proteomes" id="UP001139887">
    <property type="component" value="Unassembled WGS sequence"/>
</dbReference>
<evidence type="ECO:0000313" key="3">
    <source>
        <dbReference type="Proteomes" id="UP001139887"/>
    </source>
</evidence>
<proteinExistence type="predicted"/>
<sequence>VLPSWLWWQIDPDSIENSSPGHRSATYGNQAQQLRFVELAEGDSSVDSGVGIAAQIVVLAAEPIDAADIRTRSTVSDVSATIESGVDQALERARLWRTARGNPQLHPILFVFWSSGDAKAVRRLVERTANASGVPNFVAINVCGLTIETSKQQLGTGFKWIFRHLLQARKATLARVSKAYTPVVNALLQALQRMYSCVCELLADGDLNEETRITIFNLGIDTVNEFLIVLNEQLLSKVQEAKIELYPQATMESGIGRYYFVRHTQQAEDTRISYRLTSAVAAMLDEILSTDMSLNCQPSLGSCLRALEFVIKHQLDELQPLVPRTMYVDRQQITQATYDAVQKAERHVRRAAQLCQTTAMDWSPFVTPKNKRPMSLAFSASPPSLDLISVASTRDSAAMSVSSVSTPTNSKRHRLSSSAQRLSRLQDAMARA</sequence>
<accession>A0A9W8I1J5</accession>
<organism evidence="2 3">
    <name type="scientific">Coemansia brasiliensis</name>
    <dbReference type="NCBI Taxonomy" id="2650707"/>
    <lineage>
        <taxon>Eukaryota</taxon>
        <taxon>Fungi</taxon>
        <taxon>Fungi incertae sedis</taxon>
        <taxon>Zoopagomycota</taxon>
        <taxon>Kickxellomycotina</taxon>
        <taxon>Kickxellomycetes</taxon>
        <taxon>Kickxellales</taxon>
        <taxon>Kickxellaceae</taxon>
        <taxon>Coemansia</taxon>
    </lineage>
</organism>
<comment type="caution">
    <text evidence="2">The sequence shown here is derived from an EMBL/GenBank/DDBJ whole genome shotgun (WGS) entry which is preliminary data.</text>
</comment>
<evidence type="ECO:0000256" key="1">
    <source>
        <dbReference type="SAM" id="MobiDB-lite"/>
    </source>
</evidence>
<dbReference type="EMBL" id="JANBUW010001238">
    <property type="protein sequence ID" value="KAJ2843956.1"/>
    <property type="molecule type" value="Genomic_DNA"/>
</dbReference>
<keyword evidence="3" id="KW-1185">Reference proteome</keyword>
<reference evidence="2" key="1">
    <citation type="submission" date="2022-07" db="EMBL/GenBank/DDBJ databases">
        <title>Phylogenomic reconstructions and comparative analyses of Kickxellomycotina fungi.</title>
        <authorList>
            <person name="Reynolds N.K."/>
            <person name="Stajich J.E."/>
            <person name="Barry K."/>
            <person name="Grigoriev I.V."/>
            <person name="Crous P."/>
            <person name="Smith M.E."/>
        </authorList>
    </citation>
    <scope>NUCLEOTIDE SEQUENCE</scope>
    <source>
        <strain evidence="2">NRRL 1566</strain>
    </source>
</reference>
<feature type="non-terminal residue" evidence="2">
    <location>
        <position position="432"/>
    </location>
</feature>
<evidence type="ECO:0000313" key="2">
    <source>
        <dbReference type="EMBL" id="KAJ2843956.1"/>
    </source>
</evidence>
<feature type="compositionally biased region" description="Polar residues" evidence="1">
    <location>
        <begin position="400"/>
        <end position="409"/>
    </location>
</feature>
<feature type="non-terminal residue" evidence="2">
    <location>
        <position position="1"/>
    </location>
</feature>
<name>A0A9W8I1J5_9FUNG</name>
<dbReference type="OrthoDB" id="264795at2759"/>
<feature type="compositionally biased region" description="Low complexity" evidence="1">
    <location>
        <begin position="416"/>
        <end position="425"/>
    </location>
</feature>
<gene>
    <name evidence="2" type="ORF">IWW36_005365</name>
</gene>